<reference evidence="5" key="1">
    <citation type="journal article" date="2019" name="Int. J. Syst. Evol. Microbiol.">
        <title>The Global Catalogue of Microorganisms (GCM) 10K type strain sequencing project: providing services to taxonomists for standard genome sequencing and annotation.</title>
        <authorList>
            <consortium name="The Broad Institute Genomics Platform"/>
            <consortium name="The Broad Institute Genome Sequencing Center for Infectious Disease"/>
            <person name="Wu L."/>
            <person name="Ma J."/>
        </authorList>
    </citation>
    <scope>NUCLEOTIDE SEQUENCE [LARGE SCALE GENOMIC DNA]</scope>
    <source>
        <strain evidence="5">JCM 17933</strain>
    </source>
</reference>
<protein>
    <submittedName>
        <fullName evidence="4">ADP-ribosylglycohydrolase family protein</fullName>
    </submittedName>
</protein>
<name>A0ABP8QV71_9ACTN</name>
<keyword evidence="2" id="KW-0378">Hydrolase</keyword>
<dbReference type="PANTHER" id="PTHR16222:SF24">
    <property type="entry name" value="ADP-RIBOSYLHYDROLASE ARH3"/>
    <property type="match status" value="1"/>
</dbReference>
<evidence type="ECO:0000256" key="3">
    <source>
        <dbReference type="SAM" id="MobiDB-lite"/>
    </source>
</evidence>
<evidence type="ECO:0000256" key="2">
    <source>
        <dbReference type="ARBA" id="ARBA00022801"/>
    </source>
</evidence>
<comment type="caution">
    <text evidence="4">The sequence shown here is derived from an EMBL/GenBank/DDBJ whole genome shotgun (WGS) entry which is preliminary data.</text>
</comment>
<dbReference type="Gene3D" id="1.10.4080.10">
    <property type="entry name" value="ADP-ribosylation/Crystallin J1"/>
    <property type="match status" value="1"/>
</dbReference>
<dbReference type="Pfam" id="PF03747">
    <property type="entry name" value="ADP_ribosyl_GH"/>
    <property type="match status" value="1"/>
</dbReference>
<feature type="region of interest" description="Disordered" evidence="3">
    <location>
        <begin position="472"/>
        <end position="491"/>
    </location>
</feature>
<proteinExistence type="inferred from homology"/>
<dbReference type="InterPro" id="IPR005502">
    <property type="entry name" value="Ribosyl_crysJ1"/>
</dbReference>
<sequence length="548" mass="59832">MLWATWADALGFISELTDEVGLKRRLNGRALVNPLPWTRRVGGQYGAEVLLPAGCYSDDTQLRLSTARAISNSGFDVEAFARVELAVWPNYALGGGRASKAAAAHVAKTAAPWYGNFFSGWQQAGGNGAAMRIQPHVWSASEPASLQSHIGDLLSNSITTHGHMRALVGAVLHAVALGNAIEEGRAPALEDWHELLNRAAEAVALFDDVPQLATVWRPTWERDAKEPLPEAWAAVIDECRRSISSVQEIVERLRSCDISTEDEPYEELITCLQLRDKAVRGSGTSTVIAALALSSAFPENPARAARLASRALGTDTDTIATMAAAVCGASEGVPDVPKSEILDYRYMVSEANRLTDISFGLPAPSFSYPDLLHWTPPRSQVDAVGRAGNRFALAGIGWLEQIEGTPTSRVRDTEWLWTRADFGASFLVKRREDVRELPEWNHPVRRASMTNASPANALERASVQEELVSVPRVSSKVRPRDNSGLTGSGRRTNVSQIDIDTEDILAWVAKRNYSEDAIGYAVRRLSEAGSLEQLITFVVATRRHFNDD</sequence>
<comment type="similarity">
    <text evidence="1">Belongs to the ADP-ribosylglycohydrolase family.</text>
</comment>
<evidence type="ECO:0000256" key="1">
    <source>
        <dbReference type="ARBA" id="ARBA00010702"/>
    </source>
</evidence>
<dbReference type="Proteomes" id="UP001500503">
    <property type="component" value="Unassembled WGS sequence"/>
</dbReference>
<evidence type="ECO:0000313" key="4">
    <source>
        <dbReference type="EMBL" id="GAA4510855.1"/>
    </source>
</evidence>
<dbReference type="EMBL" id="BAABHF010000046">
    <property type="protein sequence ID" value="GAA4510855.1"/>
    <property type="molecule type" value="Genomic_DNA"/>
</dbReference>
<keyword evidence="5" id="KW-1185">Reference proteome</keyword>
<accession>A0ABP8QV71</accession>
<evidence type="ECO:0000313" key="5">
    <source>
        <dbReference type="Proteomes" id="UP001500503"/>
    </source>
</evidence>
<dbReference type="InterPro" id="IPR036705">
    <property type="entry name" value="Ribosyl_crysJ1_sf"/>
</dbReference>
<dbReference type="RefSeq" id="WP_345472819.1">
    <property type="nucleotide sequence ID" value="NZ_BAABHF010000046.1"/>
</dbReference>
<organism evidence="4 5">
    <name type="scientific">Actinoallomurus oryzae</name>
    <dbReference type="NCBI Taxonomy" id="502180"/>
    <lineage>
        <taxon>Bacteria</taxon>
        <taxon>Bacillati</taxon>
        <taxon>Actinomycetota</taxon>
        <taxon>Actinomycetes</taxon>
        <taxon>Streptosporangiales</taxon>
        <taxon>Thermomonosporaceae</taxon>
        <taxon>Actinoallomurus</taxon>
    </lineage>
</organism>
<dbReference type="PANTHER" id="PTHR16222">
    <property type="entry name" value="ADP-RIBOSYLGLYCOHYDROLASE"/>
    <property type="match status" value="1"/>
</dbReference>
<dbReference type="SUPFAM" id="SSF101478">
    <property type="entry name" value="ADP-ribosylglycohydrolase"/>
    <property type="match status" value="1"/>
</dbReference>
<gene>
    <name evidence="4" type="ORF">GCM10023191_074100</name>
</gene>
<dbReference type="InterPro" id="IPR050792">
    <property type="entry name" value="ADP-ribosylglycohydrolase"/>
</dbReference>